<evidence type="ECO:0000313" key="2">
    <source>
        <dbReference type="Proteomes" id="UP000076532"/>
    </source>
</evidence>
<accession>A0A167UPW0</accession>
<name>A0A167UPW0_9AGAM</name>
<dbReference type="AlphaFoldDB" id="A0A167UPW0"/>
<proteinExistence type="predicted"/>
<sequence>MTTTTTKRRRRPPIGNGLEVLFGEAPVGVGDFVCSVERERLKSRKVAELLKTVIRPNSAKSRENFVLYRAVTQMLLVLDHPLWGADFRIWILSLKHQFVICGI</sequence>
<dbReference type="Proteomes" id="UP000076532">
    <property type="component" value="Unassembled WGS sequence"/>
</dbReference>
<reference evidence="1 2" key="1">
    <citation type="journal article" date="2016" name="Mol. Biol. Evol.">
        <title>Comparative Genomics of Early-Diverging Mushroom-Forming Fungi Provides Insights into the Origins of Lignocellulose Decay Capabilities.</title>
        <authorList>
            <person name="Nagy L.G."/>
            <person name="Riley R."/>
            <person name="Tritt A."/>
            <person name="Adam C."/>
            <person name="Daum C."/>
            <person name="Floudas D."/>
            <person name="Sun H."/>
            <person name="Yadav J.S."/>
            <person name="Pangilinan J."/>
            <person name="Larsson K.H."/>
            <person name="Matsuura K."/>
            <person name="Barry K."/>
            <person name="Labutti K."/>
            <person name="Kuo R."/>
            <person name="Ohm R.A."/>
            <person name="Bhattacharya S.S."/>
            <person name="Shirouzu T."/>
            <person name="Yoshinaga Y."/>
            <person name="Martin F.M."/>
            <person name="Grigoriev I.V."/>
            <person name="Hibbett D.S."/>
        </authorList>
    </citation>
    <scope>NUCLEOTIDE SEQUENCE [LARGE SCALE GENOMIC DNA]</scope>
    <source>
        <strain evidence="1 2">CBS 109695</strain>
    </source>
</reference>
<keyword evidence="2" id="KW-1185">Reference proteome</keyword>
<protein>
    <submittedName>
        <fullName evidence="1">Uncharacterized protein</fullName>
    </submittedName>
</protein>
<gene>
    <name evidence="1" type="ORF">FIBSPDRAFT_904487</name>
</gene>
<organism evidence="1 2">
    <name type="scientific">Athelia psychrophila</name>
    <dbReference type="NCBI Taxonomy" id="1759441"/>
    <lineage>
        <taxon>Eukaryota</taxon>
        <taxon>Fungi</taxon>
        <taxon>Dikarya</taxon>
        <taxon>Basidiomycota</taxon>
        <taxon>Agaricomycotina</taxon>
        <taxon>Agaricomycetes</taxon>
        <taxon>Agaricomycetidae</taxon>
        <taxon>Atheliales</taxon>
        <taxon>Atheliaceae</taxon>
        <taxon>Athelia</taxon>
    </lineage>
</organism>
<evidence type="ECO:0000313" key="1">
    <source>
        <dbReference type="EMBL" id="KZP04168.1"/>
    </source>
</evidence>
<dbReference type="EMBL" id="KV417952">
    <property type="protein sequence ID" value="KZP04168.1"/>
    <property type="molecule type" value="Genomic_DNA"/>
</dbReference>